<comment type="caution">
    <text evidence="3">The sequence shown here is derived from an EMBL/GenBank/DDBJ whole genome shotgun (WGS) entry which is preliminary data.</text>
</comment>
<gene>
    <name evidence="3" type="ORF">CQW44_06415</name>
</gene>
<feature type="domain" description="Luciferase-like" evidence="2">
    <location>
        <begin position="19"/>
        <end position="301"/>
    </location>
</feature>
<proteinExistence type="predicted"/>
<dbReference type="InterPro" id="IPR036661">
    <property type="entry name" value="Luciferase-like_sf"/>
</dbReference>
<dbReference type="Pfam" id="PF00296">
    <property type="entry name" value="Bac_luciferase"/>
    <property type="match status" value="1"/>
</dbReference>
<keyword evidence="4" id="KW-1185">Reference proteome</keyword>
<dbReference type="InterPro" id="IPR022526">
    <property type="entry name" value="F420_Rv3093c"/>
</dbReference>
<evidence type="ECO:0000313" key="3">
    <source>
        <dbReference type="EMBL" id="RRQ88754.1"/>
    </source>
</evidence>
<dbReference type="AlphaFoldDB" id="A0A426SDD5"/>
<protein>
    <submittedName>
        <fullName evidence="3">LLM class F420-dependent oxidoreductase</fullName>
    </submittedName>
</protein>
<dbReference type="Gene3D" id="3.20.20.30">
    <property type="entry name" value="Luciferase-like domain"/>
    <property type="match status" value="1"/>
</dbReference>
<dbReference type="GO" id="GO:0016705">
    <property type="term" value="F:oxidoreductase activity, acting on paired donors, with incorporation or reduction of molecular oxygen"/>
    <property type="evidence" value="ECO:0007669"/>
    <property type="project" value="InterPro"/>
</dbReference>
<evidence type="ECO:0000256" key="1">
    <source>
        <dbReference type="ARBA" id="ARBA00023002"/>
    </source>
</evidence>
<reference evidence="3 4" key="1">
    <citation type="submission" date="2017-10" db="EMBL/GenBank/DDBJ databases">
        <title>Draft genome of actinobacteria isolated from guarana (Paullinia cupana (Mart.) Ducke.</title>
        <authorList>
            <person name="Siqueira K.A."/>
            <person name="Liotti R.G."/>
            <person name="Mendes T.A."/>
            <person name="Soares M.A."/>
        </authorList>
    </citation>
    <scope>NUCLEOTIDE SEQUENCE [LARGE SCALE GENOMIC DNA]</scope>
    <source>
        <strain evidence="3 4">199</strain>
    </source>
</reference>
<evidence type="ECO:0000313" key="4">
    <source>
        <dbReference type="Proteomes" id="UP000276379"/>
    </source>
</evidence>
<dbReference type="InterPro" id="IPR011251">
    <property type="entry name" value="Luciferase-like_dom"/>
</dbReference>
<keyword evidence="1" id="KW-0560">Oxidoreductase</keyword>
<name>A0A426SDD5_9ACTN</name>
<accession>A0A426SDD5</accession>
<evidence type="ECO:0000259" key="2">
    <source>
        <dbReference type="Pfam" id="PF00296"/>
    </source>
</evidence>
<dbReference type="NCBIfam" id="TIGR03841">
    <property type="entry name" value="F420_Rv3093c"/>
    <property type="match status" value="1"/>
</dbReference>
<dbReference type="PANTHER" id="PTHR43244">
    <property type="match status" value="1"/>
</dbReference>
<dbReference type="CDD" id="cd01097">
    <property type="entry name" value="Tetrahydromethanopterin_reductase"/>
    <property type="match status" value="1"/>
</dbReference>
<dbReference type="InterPro" id="IPR050564">
    <property type="entry name" value="F420-G6PD/mer"/>
</dbReference>
<organism evidence="3 4">
    <name type="scientific">Streptomyces griseofuscus</name>
    <dbReference type="NCBI Taxonomy" id="146922"/>
    <lineage>
        <taxon>Bacteria</taxon>
        <taxon>Bacillati</taxon>
        <taxon>Actinomycetota</taxon>
        <taxon>Actinomycetes</taxon>
        <taxon>Kitasatosporales</taxon>
        <taxon>Streptomycetaceae</taxon>
        <taxon>Streptomyces</taxon>
    </lineage>
</organism>
<dbReference type="PANTHER" id="PTHR43244:SF1">
    <property type="entry name" value="5,10-METHYLENETETRAHYDROMETHANOPTERIN REDUCTASE"/>
    <property type="match status" value="1"/>
</dbReference>
<sequence length="331" mass="35514">MQRPVIVRYGVNLPLPGVPLSDHAPVLRELPGLGYTDLWTGEAAGHDGFTPLALAAAWAPGMRLGTAVVPAFTRGPALLAMTAATLAEAARGDVVVGIGSSGPPFVDRINGISSAEPYRRVRDTARFLRAAFDGRTVRGRFDSFTIDGFRLPTPPVPRPKVMIGALRPGMLRLAARESDGAITNFLAVRDVPVVADALGPERPDRELVARLYVCPTRDRTYARRLGRRMLVGILNARTYAAFHAWLGRADVLDASWRAWAEGDPERAAAAVPDELVDDLLIHGDPEECRAHIARFVAAGIDTPFLHLLPAPETGTGPQGVLTALRALAPAR</sequence>
<dbReference type="EMBL" id="PDES01000002">
    <property type="protein sequence ID" value="RRQ88754.1"/>
    <property type="molecule type" value="Genomic_DNA"/>
</dbReference>
<dbReference type="SUPFAM" id="SSF51679">
    <property type="entry name" value="Bacterial luciferase-like"/>
    <property type="match status" value="1"/>
</dbReference>
<dbReference type="Proteomes" id="UP000276379">
    <property type="component" value="Unassembled WGS sequence"/>
</dbReference>